<dbReference type="Pfam" id="PF08237">
    <property type="entry name" value="PE-PPE"/>
    <property type="match status" value="1"/>
</dbReference>
<reference evidence="3 4" key="1">
    <citation type="submission" date="2016-01" db="EMBL/GenBank/DDBJ databases">
        <title>Mycobacterium immunogenum strain CD11_6 genome sequencing and assembly.</title>
        <authorList>
            <person name="Kaur G."/>
            <person name="Nair G.R."/>
            <person name="Mayilraj S."/>
        </authorList>
    </citation>
    <scope>NUCLEOTIDE SEQUENCE [LARGE SCALE GENOMIC DNA]</scope>
    <source>
        <strain evidence="3 4">CD11-6</strain>
    </source>
</reference>
<sequence>MAKKDRARRSSHRKISARKGVAATAAIAATCAVLAPVIAQEKTIAVTLTSTVIGVGGLKDGTSTLLKNKIGGSFLQGANDYIGIKYPAAVWPVSGLTAPTLDQSVALGSKNLNTALNNLNTNEPTTIVGYSLGAVAVNSWRKEHGEQAAKDGRDIQFYLIANAYKPNGGILARFPGLFLPIGISSQAPIDPKDGFKTIDVTNEYDTYGDFPAFFNPLALANSLMGIQYAHPDKYYDDVDISKLTPIEDPITKTKYYLVPSKHLPLLQPIRDFTDQFGASFVLDAIEPTLRVFIDMAYDRQTSPGQQTPFGLFTPIKNIVDALNKLPGAIQEGAHNFENGLSGIAPKQPAPATDPAKTPAVPSDTKTKTEDKPVTTPKTPDQILTLTTPQPVTPTAPTTAPEPITVTVGAVTTATPAAPPAVPATPAAVPATPATPNVTPATSIADTTSTPAGQPATKVETKTQENKAQESKPDEKQAPAVDKSNDTTKPTLHQPKIPAAQPGSTPKTPKLPSIRDSLKSVPGVGITKSPTTAPTGGGTETGTGNNSASTETSPSKTTGDTGTSSTSKTGNATSADHTKPDHTKSSEHSGSGDHSSSSGHSSGNAA</sequence>
<feature type="compositionally biased region" description="Low complexity" evidence="1">
    <location>
        <begin position="423"/>
        <end position="441"/>
    </location>
</feature>
<evidence type="ECO:0000259" key="2">
    <source>
        <dbReference type="Pfam" id="PF08237"/>
    </source>
</evidence>
<feature type="compositionally biased region" description="Low complexity" evidence="1">
    <location>
        <begin position="591"/>
        <end position="605"/>
    </location>
</feature>
<accession>A0A179VEJ4</accession>
<feature type="domain" description="PE-PPE" evidence="2">
    <location>
        <begin position="83"/>
        <end position="298"/>
    </location>
</feature>
<feature type="compositionally biased region" description="Low complexity" evidence="1">
    <location>
        <begin position="344"/>
        <end position="359"/>
    </location>
</feature>
<dbReference type="Gene3D" id="3.40.50.1820">
    <property type="entry name" value="alpha/beta hydrolase"/>
    <property type="match status" value="1"/>
</dbReference>
<feature type="region of interest" description="Disordered" evidence="1">
    <location>
        <begin position="337"/>
        <end position="402"/>
    </location>
</feature>
<dbReference type="Proteomes" id="UP000186919">
    <property type="component" value="Unassembled WGS sequence"/>
</dbReference>
<feature type="compositionally biased region" description="Basic and acidic residues" evidence="1">
    <location>
        <begin position="575"/>
        <end position="590"/>
    </location>
</feature>
<organism evidence="3 4">
    <name type="scientific">Mycobacteroides immunogenum</name>
    <dbReference type="NCBI Taxonomy" id="83262"/>
    <lineage>
        <taxon>Bacteria</taxon>
        <taxon>Bacillati</taxon>
        <taxon>Actinomycetota</taxon>
        <taxon>Actinomycetes</taxon>
        <taxon>Mycobacteriales</taxon>
        <taxon>Mycobacteriaceae</taxon>
        <taxon>Mycobacteroides</taxon>
    </lineage>
</organism>
<dbReference type="EMBL" id="LQYE01000001">
    <property type="protein sequence ID" value="OAT70290.1"/>
    <property type="molecule type" value="Genomic_DNA"/>
</dbReference>
<feature type="region of interest" description="Disordered" evidence="1">
    <location>
        <begin position="416"/>
        <end position="605"/>
    </location>
</feature>
<gene>
    <name evidence="3" type="ORF">AWB85_02670</name>
</gene>
<proteinExistence type="predicted"/>
<feature type="compositionally biased region" description="Low complexity" evidence="1">
    <location>
        <begin position="541"/>
        <end position="573"/>
    </location>
</feature>
<evidence type="ECO:0000313" key="4">
    <source>
        <dbReference type="Proteomes" id="UP000186919"/>
    </source>
</evidence>
<feature type="compositionally biased region" description="Basic and acidic residues" evidence="1">
    <location>
        <begin position="458"/>
        <end position="476"/>
    </location>
</feature>
<dbReference type="InterPro" id="IPR013228">
    <property type="entry name" value="PE-PPE_C"/>
</dbReference>
<feature type="compositionally biased region" description="Low complexity" evidence="1">
    <location>
        <begin position="381"/>
        <end position="402"/>
    </location>
</feature>
<comment type="caution">
    <text evidence="3">The sequence shown here is derived from an EMBL/GenBank/DDBJ whole genome shotgun (WGS) entry which is preliminary data.</text>
</comment>
<name>A0A179VEJ4_9MYCO</name>
<dbReference type="RefSeq" id="WP_064627425.1">
    <property type="nucleotide sequence ID" value="NZ_LQYE01000001.1"/>
</dbReference>
<dbReference type="AlphaFoldDB" id="A0A179VEJ4"/>
<protein>
    <recommendedName>
        <fullName evidence="2">PE-PPE domain-containing protein</fullName>
    </recommendedName>
</protein>
<evidence type="ECO:0000256" key="1">
    <source>
        <dbReference type="SAM" id="MobiDB-lite"/>
    </source>
</evidence>
<evidence type="ECO:0000313" key="3">
    <source>
        <dbReference type="EMBL" id="OAT70290.1"/>
    </source>
</evidence>
<dbReference type="InterPro" id="IPR029058">
    <property type="entry name" value="AB_hydrolase_fold"/>
</dbReference>